<dbReference type="Proteomes" id="UP000292818">
    <property type="component" value="Unassembled WGS sequence"/>
</dbReference>
<dbReference type="RefSeq" id="WP_003611502.1">
    <property type="nucleotide sequence ID" value="NZ_BNHP01000015.1"/>
</dbReference>
<dbReference type="InterPro" id="IPR002178">
    <property type="entry name" value="PTS_EIIA_type-2_dom"/>
</dbReference>
<evidence type="ECO:0000256" key="5">
    <source>
        <dbReference type="ARBA" id="ARBA00022597"/>
    </source>
</evidence>
<evidence type="ECO:0000313" key="15">
    <source>
        <dbReference type="EMBL" id="RZM17071.1"/>
    </source>
</evidence>
<evidence type="ECO:0000256" key="6">
    <source>
        <dbReference type="ARBA" id="ARBA00022679"/>
    </source>
</evidence>
<evidence type="ECO:0000256" key="4">
    <source>
        <dbReference type="ARBA" id="ARBA00022553"/>
    </source>
</evidence>
<dbReference type="SUPFAM" id="SSF55804">
    <property type="entry name" value="Phoshotransferase/anion transport protein"/>
    <property type="match status" value="1"/>
</dbReference>
<dbReference type="Gene3D" id="3.40.930.10">
    <property type="entry name" value="Mannitol-specific EII, Chain A"/>
    <property type="match status" value="1"/>
</dbReference>
<protein>
    <recommendedName>
        <fullName evidence="2">Mannitol-specific phosphotransferase enzyme IIA component</fullName>
    </recommendedName>
    <alternativeName>
        <fullName evidence="10">EIIA</fullName>
    </alternativeName>
    <alternativeName>
        <fullName evidence="11">EIII</fullName>
    </alternativeName>
    <alternativeName>
        <fullName evidence="9">PTS system mannitol-specific EIIA component</fullName>
    </alternativeName>
</protein>
<dbReference type="InterPro" id="IPR016152">
    <property type="entry name" value="PTrfase/Anion_transptr"/>
</dbReference>
<keyword evidence="3" id="KW-0813">Transport</keyword>
<dbReference type="CDD" id="cd00211">
    <property type="entry name" value="PTS_IIA_fru"/>
    <property type="match status" value="1"/>
</dbReference>
<dbReference type="Proteomes" id="UP001054884">
    <property type="component" value="Unassembled WGS sequence"/>
</dbReference>
<keyword evidence="6" id="KW-0808">Transferase</keyword>
<reference evidence="13 17" key="2">
    <citation type="journal article" date="2022" name="J. Dairy Sci.">
        <title>Genetic diversity of Lactobacillus delbrueckii isolated from raw milk in Hokkaido, Japan.</title>
        <authorList>
            <person name="Tsuchihashi H."/>
            <person name="Ichikawa A."/>
            <person name="Takeda M."/>
            <person name="Koizumi A."/>
            <person name="Mizoguchi C."/>
            <person name="Ishida T."/>
            <person name="Kimura K."/>
        </authorList>
    </citation>
    <scope>NUCLEOTIDE SEQUENCE [LARGE SCALE GENOMIC DNA]</scope>
    <source>
        <strain evidence="13 17">ME-791</strain>
    </source>
</reference>
<gene>
    <name evidence="13" type="primary">mtlA_2</name>
    <name evidence="15" type="ORF">LDELB18P1_0426</name>
    <name evidence="13" type="ORF">ME791_15660</name>
    <name evidence="14" type="ORF">PF593_00025</name>
</gene>
<keyword evidence="8" id="KW-0418">Kinase</keyword>
<evidence type="ECO:0000256" key="11">
    <source>
        <dbReference type="ARBA" id="ARBA00030962"/>
    </source>
</evidence>
<evidence type="ECO:0000256" key="10">
    <source>
        <dbReference type="ARBA" id="ARBA00030956"/>
    </source>
</evidence>
<reference evidence="15 16" key="1">
    <citation type="submission" date="2019-01" db="EMBL/GenBank/DDBJ databases">
        <title>Colonization of the human gut by bovine bacteria present in Parmesan cheese.</title>
        <authorList>
            <person name="Lugli G.A."/>
            <person name="Milani C."/>
        </authorList>
    </citation>
    <scope>NUCLEOTIDE SEQUENCE [LARGE SCALE GENOMIC DNA]</scope>
    <source>
        <strain evidence="15 16">LDELB18P1</strain>
    </source>
</reference>
<keyword evidence="7" id="KW-0598">Phosphotransferase system</keyword>
<dbReference type="EMBL" id="BNHY01000044">
    <property type="protein sequence ID" value="GHN34414.1"/>
    <property type="molecule type" value="Genomic_DNA"/>
</dbReference>
<evidence type="ECO:0000256" key="3">
    <source>
        <dbReference type="ARBA" id="ARBA00022448"/>
    </source>
</evidence>
<evidence type="ECO:0000313" key="13">
    <source>
        <dbReference type="EMBL" id="GHN34414.1"/>
    </source>
</evidence>
<dbReference type="Pfam" id="PF00359">
    <property type="entry name" value="PTS_EIIA_2"/>
    <property type="match status" value="1"/>
</dbReference>
<dbReference type="EMBL" id="SETJ01000018">
    <property type="protein sequence ID" value="RZM17071.1"/>
    <property type="molecule type" value="Genomic_DNA"/>
</dbReference>
<accession>A0A2I1SM22</accession>
<reference evidence="14 18" key="3">
    <citation type="submission" date="2023-01" db="EMBL/GenBank/DDBJ databases">
        <title>Sequencing of the bacterial strains from artisanal fermented milk Matsoni.</title>
        <authorList>
            <person name="Rozman V."/>
            <person name="Accetto T."/>
            <person name="Bogovic Matijasic B."/>
        </authorList>
    </citation>
    <scope>NUCLEOTIDE SEQUENCE [LARGE SCALE GENOMIC DNA]</scope>
    <source>
        <strain evidence="18">lbl143</strain>
        <strain evidence="14">Lbl143</strain>
    </source>
</reference>
<evidence type="ECO:0000313" key="17">
    <source>
        <dbReference type="Proteomes" id="UP001054884"/>
    </source>
</evidence>
<comment type="function">
    <text evidence="1">The phosphoenolpyruvate-dependent sugar phosphotransferase system (sugar PTS), a major carbohydrate active transport system, catalyzes the phosphorylation of incoming sugar substrates concomitantly with their translocation across the cell membrane. The enzyme II CmtAB PTS system is involved in D-mannitol transport.</text>
</comment>
<feature type="domain" description="PTS EIIA type-2" evidence="12">
    <location>
        <begin position="1"/>
        <end position="146"/>
    </location>
</feature>
<proteinExistence type="predicted"/>
<dbReference type="Proteomes" id="UP001213083">
    <property type="component" value="Unassembled WGS sequence"/>
</dbReference>
<dbReference type="PANTHER" id="PTHR30181:SF2">
    <property type="entry name" value="PTS SYSTEM MANNITOL-SPECIFIC EIICBA COMPONENT"/>
    <property type="match status" value="1"/>
</dbReference>
<keyword evidence="5 14" id="KW-0762">Sugar transport</keyword>
<sequence length="149" mass="16231">MKLEKDMIKLNQNVATREEAIRMAGQLLVDHGCVEPEYIDAMLARNADVSTYMGNFIAIPHGTDEGKKYIKKTGISVVQIPMGVDFSDPDDDQEQLVTVVFGIAGLGNEHLQLLSQIALFCSDVANVAKLADAQTPEEIIGLLDKVGEN</sequence>
<name>A0A2I1SM22_9LACO</name>
<dbReference type="AlphaFoldDB" id="A0A2I1SM22"/>
<dbReference type="PROSITE" id="PS51094">
    <property type="entry name" value="PTS_EIIA_TYPE_2"/>
    <property type="match status" value="1"/>
</dbReference>
<comment type="caution">
    <text evidence="15">The sequence shown here is derived from an EMBL/GenBank/DDBJ whole genome shotgun (WGS) entry which is preliminary data.</text>
</comment>
<evidence type="ECO:0000313" key="18">
    <source>
        <dbReference type="Proteomes" id="UP001213083"/>
    </source>
</evidence>
<evidence type="ECO:0000256" key="9">
    <source>
        <dbReference type="ARBA" id="ARBA00029908"/>
    </source>
</evidence>
<evidence type="ECO:0000313" key="16">
    <source>
        <dbReference type="Proteomes" id="UP000292818"/>
    </source>
</evidence>
<evidence type="ECO:0000256" key="8">
    <source>
        <dbReference type="ARBA" id="ARBA00022777"/>
    </source>
</evidence>
<dbReference type="GO" id="GO:0005886">
    <property type="term" value="C:plasma membrane"/>
    <property type="evidence" value="ECO:0007669"/>
    <property type="project" value="TreeGrafter"/>
</dbReference>
<evidence type="ECO:0000313" key="14">
    <source>
        <dbReference type="EMBL" id="MDA3781570.1"/>
    </source>
</evidence>
<evidence type="ECO:0000256" key="2">
    <source>
        <dbReference type="ARBA" id="ARBA00014783"/>
    </source>
</evidence>
<keyword evidence="4" id="KW-0597">Phosphoprotein</keyword>
<evidence type="ECO:0000256" key="7">
    <source>
        <dbReference type="ARBA" id="ARBA00022683"/>
    </source>
</evidence>
<evidence type="ECO:0000256" key="1">
    <source>
        <dbReference type="ARBA" id="ARBA00002434"/>
    </source>
</evidence>
<dbReference type="PANTHER" id="PTHR30181">
    <property type="entry name" value="MANNITOL PERMEASE IIC COMPONENT"/>
    <property type="match status" value="1"/>
</dbReference>
<dbReference type="GO" id="GO:0016301">
    <property type="term" value="F:kinase activity"/>
    <property type="evidence" value="ECO:0007669"/>
    <property type="project" value="UniProtKB-KW"/>
</dbReference>
<organism evidence="15 16">
    <name type="scientific">Lactobacillus delbrueckii</name>
    <dbReference type="NCBI Taxonomy" id="1584"/>
    <lineage>
        <taxon>Bacteria</taxon>
        <taxon>Bacillati</taxon>
        <taxon>Bacillota</taxon>
        <taxon>Bacilli</taxon>
        <taxon>Lactobacillales</taxon>
        <taxon>Lactobacillaceae</taxon>
        <taxon>Lactobacillus</taxon>
    </lineage>
</organism>
<dbReference type="GO" id="GO:0090563">
    <property type="term" value="F:protein-phosphocysteine-sugar phosphotransferase activity"/>
    <property type="evidence" value="ECO:0007669"/>
    <property type="project" value="TreeGrafter"/>
</dbReference>
<evidence type="ECO:0000259" key="12">
    <source>
        <dbReference type="PROSITE" id="PS51094"/>
    </source>
</evidence>
<dbReference type="InterPro" id="IPR050893">
    <property type="entry name" value="Sugar_PTS"/>
</dbReference>
<dbReference type="EMBL" id="JAQIEV010000001">
    <property type="protein sequence ID" value="MDA3781570.1"/>
    <property type="molecule type" value="Genomic_DNA"/>
</dbReference>
<dbReference type="GO" id="GO:0009401">
    <property type="term" value="P:phosphoenolpyruvate-dependent sugar phosphotransferase system"/>
    <property type="evidence" value="ECO:0007669"/>
    <property type="project" value="UniProtKB-KW"/>
</dbReference>
<dbReference type="PROSITE" id="PS00372">
    <property type="entry name" value="PTS_EIIA_TYPE_2_HIS"/>
    <property type="match status" value="1"/>
</dbReference>